<evidence type="ECO:0000256" key="3">
    <source>
        <dbReference type="ARBA" id="ARBA00012658"/>
    </source>
</evidence>
<dbReference type="AlphaFoldDB" id="A0A914DCF7"/>
<dbReference type="InterPro" id="IPR017853">
    <property type="entry name" value="GH"/>
</dbReference>
<keyword evidence="5 6" id="KW-0378">Hydrolase</keyword>
<dbReference type="Gene3D" id="3.20.20.80">
    <property type="entry name" value="Glycosidases"/>
    <property type="match status" value="1"/>
</dbReference>
<evidence type="ECO:0000256" key="6">
    <source>
        <dbReference type="RuleBase" id="RU361188"/>
    </source>
</evidence>
<keyword evidence="6" id="KW-0326">Glycosidase</keyword>
<dbReference type="PANTHER" id="PTHR11069:SF23">
    <property type="entry name" value="LYSOSOMAL ACID GLUCOSYLCERAMIDASE"/>
    <property type="match status" value="1"/>
</dbReference>
<evidence type="ECO:0000256" key="1">
    <source>
        <dbReference type="ARBA" id="ARBA00001013"/>
    </source>
</evidence>
<dbReference type="SUPFAM" id="SSF51445">
    <property type="entry name" value="(Trans)glycosidases"/>
    <property type="match status" value="1"/>
</dbReference>
<dbReference type="InterPro" id="IPR001139">
    <property type="entry name" value="Glyco_hydro_30"/>
</dbReference>
<comment type="catalytic activity">
    <reaction evidence="1">
        <text>a beta-D-glucosyl-(1&lt;-&gt;1')-N-acylsphing-4-enine + H2O = an N-acylsphing-4-enine + D-glucose</text>
        <dbReference type="Rhea" id="RHEA:13269"/>
        <dbReference type="ChEBI" id="CHEBI:4167"/>
        <dbReference type="ChEBI" id="CHEBI:15377"/>
        <dbReference type="ChEBI" id="CHEBI:22801"/>
        <dbReference type="ChEBI" id="CHEBI:52639"/>
        <dbReference type="EC" id="3.2.1.45"/>
    </reaction>
    <physiologicalReaction direction="left-to-right" evidence="1">
        <dbReference type="Rhea" id="RHEA:13270"/>
    </physiologicalReaction>
</comment>
<evidence type="ECO:0000256" key="5">
    <source>
        <dbReference type="ARBA" id="ARBA00022801"/>
    </source>
</evidence>
<proteinExistence type="inferred from homology"/>
<evidence type="ECO:0000313" key="8">
    <source>
        <dbReference type="Proteomes" id="UP000887540"/>
    </source>
</evidence>
<dbReference type="PANTHER" id="PTHR11069">
    <property type="entry name" value="GLUCOSYLCERAMIDASE"/>
    <property type="match status" value="1"/>
</dbReference>
<evidence type="ECO:0000313" key="9">
    <source>
        <dbReference type="WBParaSite" id="ACRNAN_scaffold21791.g25035.t1"/>
    </source>
</evidence>
<keyword evidence="4" id="KW-0732">Signal</keyword>
<dbReference type="WBParaSite" id="ACRNAN_scaffold21791.g25035.t1">
    <property type="protein sequence ID" value="ACRNAN_scaffold21791.g25035.t1"/>
    <property type="gene ID" value="ACRNAN_scaffold21791.g25035"/>
</dbReference>
<dbReference type="InterPro" id="IPR033453">
    <property type="entry name" value="Glyco_hydro_30_TIM-barrel"/>
</dbReference>
<sequence>MVRSWLDEGNWKHDSNKVNLKACQLHVPVLGSWEDGDRYANNIIQVLNNWVTGWNDWNICLDPSGGP</sequence>
<reference evidence="9" key="1">
    <citation type="submission" date="2022-11" db="UniProtKB">
        <authorList>
            <consortium name="WormBaseParasite"/>
        </authorList>
    </citation>
    <scope>IDENTIFICATION</scope>
</reference>
<dbReference type="GO" id="GO:0006680">
    <property type="term" value="P:glucosylceramide catabolic process"/>
    <property type="evidence" value="ECO:0007669"/>
    <property type="project" value="TreeGrafter"/>
</dbReference>
<dbReference type="EC" id="3.2.1.45" evidence="3 6"/>
<dbReference type="GO" id="GO:0004348">
    <property type="term" value="F:glucosylceramidase activity"/>
    <property type="evidence" value="ECO:0007669"/>
    <property type="project" value="UniProtKB-EC"/>
</dbReference>
<keyword evidence="6" id="KW-0746">Sphingolipid metabolism</keyword>
<keyword evidence="8" id="KW-1185">Reference proteome</keyword>
<name>A0A914DCF7_9BILA</name>
<protein>
    <recommendedName>
        <fullName evidence="3 6">Glucosylceramidase</fullName>
        <ecNumber evidence="3 6">3.2.1.45</ecNumber>
    </recommendedName>
</protein>
<comment type="similarity">
    <text evidence="2 6">Belongs to the glycosyl hydrolase 30 family.</text>
</comment>
<evidence type="ECO:0000259" key="7">
    <source>
        <dbReference type="Pfam" id="PF02055"/>
    </source>
</evidence>
<evidence type="ECO:0000256" key="4">
    <source>
        <dbReference type="ARBA" id="ARBA00022729"/>
    </source>
</evidence>
<dbReference type="GO" id="GO:0016020">
    <property type="term" value="C:membrane"/>
    <property type="evidence" value="ECO:0007669"/>
    <property type="project" value="GOC"/>
</dbReference>
<dbReference type="Proteomes" id="UP000887540">
    <property type="component" value="Unplaced"/>
</dbReference>
<accession>A0A914DCF7</accession>
<feature type="domain" description="Glycosyl hydrolase family 30 TIM-barrel" evidence="7">
    <location>
        <begin position="29"/>
        <end position="67"/>
    </location>
</feature>
<organism evidence="8 9">
    <name type="scientific">Acrobeloides nanus</name>
    <dbReference type="NCBI Taxonomy" id="290746"/>
    <lineage>
        <taxon>Eukaryota</taxon>
        <taxon>Metazoa</taxon>
        <taxon>Ecdysozoa</taxon>
        <taxon>Nematoda</taxon>
        <taxon>Chromadorea</taxon>
        <taxon>Rhabditida</taxon>
        <taxon>Tylenchina</taxon>
        <taxon>Cephalobomorpha</taxon>
        <taxon>Cephaloboidea</taxon>
        <taxon>Cephalobidae</taxon>
        <taxon>Acrobeloides</taxon>
    </lineage>
</organism>
<dbReference type="Pfam" id="PF02055">
    <property type="entry name" value="Glyco_hydro_30"/>
    <property type="match status" value="1"/>
</dbReference>
<keyword evidence="6" id="KW-0443">Lipid metabolism</keyword>
<evidence type="ECO:0000256" key="2">
    <source>
        <dbReference type="ARBA" id="ARBA00005382"/>
    </source>
</evidence>